<dbReference type="GO" id="GO:0046649">
    <property type="term" value="P:lymphocyte activation"/>
    <property type="evidence" value="ECO:0007669"/>
    <property type="project" value="TreeGrafter"/>
</dbReference>
<dbReference type="GeneID" id="103112670"/>
<dbReference type="GO" id="GO:0006955">
    <property type="term" value="P:immune response"/>
    <property type="evidence" value="ECO:0007669"/>
    <property type="project" value="InterPro"/>
</dbReference>
<dbReference type="Proteomes" id="UP001652624">
    <property type="component" value="Chromosome 19"/>
</dbReference>
<organism evidence="3 4">
    <name type="scientific">Erinaceus europaeus</name>
    <name type="common">Western European hedgehog</name>
    <dbReference type="NCBI Taxonomy" id="9365"/>
    <lineage>
        <taxon>Eukaryota</taxon>
        <taxon>Metazoa</taxon>
        <taxon>Chordata</taxon>
        <taxon>Craniata</taxon>
        <taxon>Vertebrata</taxon>
        <taxon>Euteleostomi</taxon>
        <taxon>Mammalia</taxon>
        <taxon>Eutheria</taxon>
        <taxon>Laurasiatheria</taxon>
        <taxon>Eulipotyphla</taxon>
        <taxon>Erinaceidae</taxon>
        <taxon>Erinaceinae</taxon>
        <taxon>Erinaceus</taxon>
    </lineage>
</organism>
<reference evidence="4" key="1">
    <citation type="submission" date="2025-08" db="UniProtKB">
        <authorList>
            <consortium name="RefSeq"/>
        </authorList>
    </citation>
    <scope>IDENTIFICATION</scope>
</reference>
<dbReference type="InterPro" id="IPR031393">
    <property type="entry name" value="LAX"/>
</dbReference>
<feature type="compositionally biased region" description="Polar residues" evidence="1">
    <location>
        <begin position="341"/>
        <end position="350"/>
    </location>
</feature>
<name>A0A1S2ZNQ9_ERIEU</name>
<keyword evidence="2" id="KW-0472">Membrane</keyword>
<dbReference type="Pfam" id="PF15681">
    <property type="entry name" value="LAX"/>
    <property type="match status" value="1"/>
</dbReference>
<dbReference type="PANTHER" id="PTHR24091:SF0">
    <property type="entry name" value="LYMPHOCYTE TRANSMEMBRANE ADAPTER 1"/>
    <property type="match status" value="1"/>
</dbReference>
<dbReference type="GO" id="GO:0050851">
    <property type="term" value="P:antigen receptor-mediated signaling pathway"/>
    <property type="evidence" value="ECO:0007669"/>
    <property type="project" value="TreeGrafter"/>
</dbReference>
<dbReference type="GO" id="GO:0035556">
    <property type="term" value="P:intracellular signal transduction"/>
    <property type="evidence" value="ECO:0007669"/>
    <property type="project" value="TreeGrafter"/>
</dbReference>
<dbReference type="InParanoid" id="A0A1S2ZNQ9"/>
<evidence type="ECO:0000313" key="4">
    <source>
        <dbReference type="RefSeq" id="XP_007522204.1"/>
    </source>
</evidence>
<feature type="region of interest" description="Disordered" evidence="1">
    <location>
        <begin position="239"/>
        <end position="258"/>
    </location>
</feature>
<proteinExistence type="predicted"/>
<feature type="region of interest" description="Disordered" evidence="1">
    <location>
        <begin position="292"/>
        <end position="315"/>
    </location>
</feature>
<dbReference type="GO" id="GO:0005886">
    <property type="term" value="C:plasma membrane"/>
    <property type="evidence" value="ECO:0007669"/>
    <property type="project" value="TreeGrafter"/>
</dbReference>
<dbReference type="FunCoup" id="A0A1S2ZNQ9">
    <property type="interactions" value="333"/>
</dbReference>
<sequence length="420" mass="46124">MAVTTPALSEIRGKTSEPSSLQGAGSNLDRNQDWSSSIIPGFLGLLTLLLFVAVFCVLWNRNRRKKRQVPYYRVTAAPLTSRLPPRPRAKNIYDLLPRRQEESGRHQPRSTRVFSTENLLSRNSDGPFSELAVSHSDSALQVHRDNMHARSYSVDIYDNALEAQMPSAHYINVSAPRGHSSTSSEDSRDYINIPTAEVTAETYSSSPLGNLFVLPSAQQLEFTEERGQDAEDAENCTKYWPLETGSSDPLSDGELSSQTSNDYVNMAGIDLGVTQGDQPGGDYENILPADLKGKQQQGEEEATPSTDHVEGRTGHPEAHIQLVTQSGTSMDLEDYVSRQPAVQNEKQQMNPGEETSHGDCNDYENMLVAELGDMNSEQGLGPQLFPEELSPSHPDGTSLVMTHPSSSIVTTLHCTSCEDP</sequence>
<dbReference type="eggNOG" id="ENOG502SP30">
    <property type="taxonomic scope" value="Eukaryota"/>
</dbReference>
<keyword evidence="2" id="KW-1133">Transmembrane helix</keyword>
<feature type="compositionally biased region" description="Polar residues" evidence="1">
    <location>
        <begin position="16"/>
        <end position="28"/>
    </location>
</feature>
<gene>
    <name evidence="4" type="primary">LAX1</name>
</gene>
<accession>A0A1S2ZNQ9</accession>
<evidence type="ECO:0000256" key="2">
    <source>
        <dbReference type="SAM" id="Phobius"/>
    </source>
</evidence>
<protein>
    <submittedName>
        <fullName evidence="4">Lymphocyte transmembrane adapter 1 isoform X1</fullName>
    </submittedName>
</protein>
<evidence type="ECO:0000313" key="3">
    <source>
        <dbReference type="Proteomes" id="UP001652624"/>
    </source>
</evidence>
<keyword evidence="3" id="KW-1185">Reference proteome</keyword>
<dbReference type="CTD" id="54900"/>
<dbReference type="PANTHER" id="PTHR24091">
    <property type="entry name" value="LYMPHOCYTE TRANSMEMBRANE ADAPTER 1"/>
    <property type="match status" value="1"/>
</dbReference>
<feature type="transmembrane region" description="Helical" evidence="2">
    <location>
        <begin position="38"/>
        <end position="59"/>
    </location>
</feature>
<evidence type="ECO:0000256" key="1">
    <source>
        <dbReference type="SAM" id="MobiDB-lite"/>
    </source>
</evidence>
<feature type="region of interest" description="Disordered" evidence="1">
    <location>
        <begin position="1"/>
        <end position="28"/>
    </location>
</feature>
<keyword evidence="2 4" id="KW-0812">Transmembrane</keyword>
<dbReference type="AlphaFoldDB" id="A0A1S2ZNQ9"/>
<dbReference type="GO" id="GO:0050868">
    <property type="term" value="P:negative regulation of T cell activation"/>
    <property type="evidence" value="ECO:0007669"/>
    <property type="project" value="TreeGrafter"/>
</dbReference>
<feature type="compositionally biased region" description="Polar residues" evidence="1">
    <location>
        <begin position="244"/>
        <end position="258"/>
    </location>
</feature>
<dbReference type="RefSeq" id="XP_007522204.1">
    <property type="nucleotide sequence ID" value="XM_007522142.2"/>
</dbReference>
<feature type="region of interest" description="Disordered" evidence="1">
    <location>
        <begin position="341"/>
        <end position="360"/>
    </location>
</feature>
<dbReference type="OrthoDB" id="9449526at2759"/>